<reference evidence="2" key="1">
    <citation type="submission" date="2021-11" db="EMBL/GenBank/DDBJ databases">
        <title>Cultivation dependent microbiological survey of springs from the worlds oldest radium mine currently devoted to the extraction of radon-saturated water.</title>
        <authorList>
            <person name="Kapinusova G."/>
            <person name="Smrhova T."/>
            <person name="Strejcek M."/>
            <person name="Suman J."/>
            <person name="Jani K."/>
            <person name="Pajer P."/>
            <person name="Uhlik O."/>
        </authorList>
    </citation>
    <scope>NUCLEOTIDE SEQUENCE [LARGE SCALE GENOMIC DNA]</scope>
    <source>
        <strain evidence="2">J379</strain>
    </source>
</reference>
<proteinExistence type="predicted"/>
<organism evidence="1 2">
    <name type="scientific">Svornostia abyssi</name>
    <dbReference type="NCBI Taxonomy" id="2898438"/>
    <lineage>
        <taxon>Bacteria</taxon>
        <taxon>Bacillati</taxon>
        <taxon>Actinomycetota</taxon>
        <taxon>Thermoleophilia</taxon>
        <taxon>Solirubrobacterales</taxon>
        <taxon>Baekduiaceae</taxon>
        <taxon>Svornostia</taxon>
    </lineage>
</organism>
<evidence type="ECO:0000313" key="2">
    <source>
        <dbReference type="Proteomes" id="UP001058860"/>
    </source>
</evidence>
<keyword evidence="2" id="KW-1185">Reference proteome</keyword>
<gene>
    <name evidence="1" type="ORF">LRS13_09180</name>
</gene>
<protein>
    <submittedName>
        <fullName evidence="1">Uncharacterized protein</fullName>
    </submittedName>
</protein>
<accession>A0ABY5PLV1</accession>
<sequence>MTERIEHAALAAMLGTDVVLVTDDVDGTLARQIEVLDRIAFSLGVDAVPVDRAALGLLARLTAPQATSSGA</sequence>
<name>A0ABY5PLV1_9ACTN</name>
<evidence type="ECO:0000313" key="1">
    <source>
        <dbReference type="EMBL" id="UUY05673.1"/>
    </source>
</evidence>
<dbReference type="RefSeq" id="WP_353866116.1">
    <property type="nucleotide sequence ID" value="NZ_CP088295.1"/>
</dbReference>
<dbReference type="Proteomes" id="UP001058860">
    <property type="component" value="Chromosome"/>
</dbReference>
<dbReference type="EMBL" id="CP088295">
    <property type="protein sequence ID" value="UUY05673.1"/>
    <property type="molecule type" value="Genomic_DNA"/>
</dbReference>